<dbReference type="EMBL" id="AMZH03003135">
    <property type="protein sequence ID" value="RRT73286.1"/>
    <property type="molecule type" value="Genomic_DNA"/>
</dbReference>
<evidence type="ECO:0000313" key="3">
    <source>
        <dbReference type="Proteomes" id="UP000287651"/>
    </source>
</evidence>
<protein>
    <submittedName>
        <fullName evidence="2">Uncharacterized protein</fullName>
    </submittedName>
</protein>
<feature type="region of interest" description="Disordered" evidence="1">
    <location>
        <begin position="47"/>
        <end position="80"/>
    </location>
</feature>
<feature type="compositionally biased region" description="Gly residues" evidence="1">
    <location>
        <begin position="71"/>
        <end position="80"/>
    </location>
</feature>
<sequence length="80" mass="8672">MRDDKQSNASSYSAAETGIRRKNLRRRVRCPRARRAVKELGQYLGPWLDSIGGGSDGLSGAGGRERRGQRGKGGGLPKQC</sequence>
<evidence type="ECO:0000313" key="2">
    <source>
        <dbReference type="EMBL" id="RRT73286.1"/>
    </source>
</evidence>
<dbReference type="AlphaFoldDB" id="A0A427AAQ0"/>
<organism evidence="2 3">
    <name type="scientific">Ensete ventricosum</name>
    <name type="common">Abyssinian banana</name>
    <name type="synonym">Musa ensete</name>
    <dbReference type="NCBI Taxonomy" id="4639"/>
    <lineage>
        <taxon>Eukaryota</taxon>
        <taxon>Viridiplantae</taxon>
        <taxon>Streptophyta</taxon>
        <taxon>Embryophyta</taxon>
        <taxon>Tracheophyta</taxon>
        <taxon>Spermatophyta</taxon>
        <taxon>Magnoliopsida</taxon>
        <taxon>Liliopsida</taxon>
        <taxon>Zingiberales</taxon>
        <taxon>Musaceae</taxon>
        <taxon>Ensete</taxon>
    </lineage>
</organism>
<gene>
    <name evidence="2" type="ORF">B296_00033500</name>
</gene>
<comment type="caution">
    <text evidence="2">The sequence shown here is derived from an EMBL/GenBank/DDBJ whole genome shotgun (WGS) entry which is preliminary data.</text>
</comment>
<evidence type="ECO:0000256" key="1">
    <source>
        <dbReference type="SAM" id="MobiDB-lite"/>
    </source>
</evidence>
<name>A0A427AAQ0_ENSVE</name>
<accession>A0A427AAQ0</accession>
<feature type="region of interest" description="Disordered" evidence="1">
    <location>
        <begin position="1"/>
        <end position="26"/>
    </location>
</feature>
<proteinExistence type="predicted"/>
<feature type="compositionally biased region" description="Gly residues" evidence="1">
    <location>
        <begin position="51"/>
        <end position="62"/>
    </location>
</feature>
<dbReference type="Proteomes" id="UP000287651">
    <property type="component" value="Unassembled WGS sequence"/>
</dbReference>
<reference evidence="2 3" key="1">
    <citation type="journal article" date="2014" name="Agronomy (Basel)">
        <title>A Draft Genome Sequence for Ensete ventricosum, the Drought-Tolerant Tree Against Hunger.</title>
        <authorList>
            <person name="Harrison J."/>
            <person name="Moore K.A."/>
            <person name="Paszkiewicz K."/>
            <person name="Jones T."/>
            <person name="Grant M."/>
            <person name="Ambacheew D."/>
            <person name="Muzemil S."/>
            <person name="Studholme D.J."/>
        </authorList>
    </citation>
    <scope>NUCLEOTIDE SEQUENCE [LARGE SCALE GENOMIC DNA]</scope>
</reference>